<dbReference type="PANTHER" id="PTHR13610">
    <property type="entry name" value="METHYLTRANSFERASE DOMAIN-CONTAINING PROTEIN"/>
    <property type="match status" value="1"/>
</dbReference>
<dbReference type="InterPro" id="IPR029063">
    <property type="entry name" value="SAM-dependent_MTases_sf"/>
</dbReference>
<dbReference type="GO" id="GO:0008168">
    <property type="term" value="F:methyltransferase activity"/>
    <property type="evidence" value="ECO:0007669"/>
    <property type="project" value="UniProtKB-KW"/>
</dbReference>
<reference evidence="6" key="1">
    <citation type="journal article" date="2022" name="Environ. Microbiol.">
        <title>Geoalkalibacter halelectricus SAP #1 sp. nov. possessing extracellular electron transfer and mineral#reducing capabilities from a haloalkaline environment.</title>
        <authorList>
            <person name="Yadav S."/>
            <person name="Singh R."/>
            <person name="Sundharam S.S."/>
            <person name="Chaudhary S."/>
            <person name="Krishnamurthi S."/>
            <person name="Patil S.A."/>
        </authorList>
    </citation>
    <scope>NUCLEOTIDE SEQUENCE</scope>
    <source>
        <strain evidence="6">SAP-1</strain>
    </source>
</reference>
<protein>
    <submittedName>
        <fullName evidence="6">Class I SAM-dependent methyltransferase</fullName>
    </submittedName>
</protein>
<keyword evidence="4" id="KW-0732">Signal</keyword>
<dbReference type="Proteomes" id="UP001060414">
    <property type="component" value="Chromosome"/>
</dbReference>
<dbReference type="SUPFAM" id="SSF53335">
    <property type="entry name" value="S-adenosyl-L-methionine-dependent methyltransferases"/>
    <property type="match status" value="1"/>
</dbReference>
<keyword evidence="2" id="KW-0808">Transferase</keyword>
<evidence type="ECO:0000313" key="6">
    <source>
        <dbReference type="EMBL" id="UWZ79345.1"/>
    </source>
</evidence>
<dbReference type="InterPro" id="IPR026170">
    <property type="entry name" value="FAM173A/B"/>
</dbReference>
<accession>A0ABY5ZND2</accession>
<evidence type="ECO:0000256" key="1">
    <source>
        <dbReference type="ARBA" id="ARBA00022603"/>
    </source>
</evidence>
<dbReference type="GO" id="GO:0032259">
    <property type="term" value="P:methylation"/>
    <property type="evidence" value="ECO:0007669"/>
    <property type="project" value="UniProtKB-KW"/>
</dbReference>
<feature type="chain" id="PRO_5045739996" evidence="4">
    <location>
        <begin position="31"/>
        <end position="296"/>
    </location>
</feature>
<feature type="domain" description="Methyltransferase" evidence="5">
    <location>
        <begin position="62"/>
        <end position="168"/>
    </location>
</feature>
<dbReference type="InterPro" id="IPR025714">
    <property type="entry name" value="Methyltranfer_dom"/>
</dbReference>
<gene>
    <name evidence="6" type="ORF">L9S41_16935</name>
</gene>
<dbReference type="PANTHER" id="PTHR13610:SF11">
    <property type="entry name" value="METHYLTRANSFERASE DOMAIN-CONTAINING PROTEIN"/>
    <property type="match status" value="1"/>
</dbReference>
<evidence type="ECO:0000313" key="7">
    <source>
        <dbReference type="Proteomes" id="UP001060414"/>
    </source>
</evidence>
<evidence type="ECO:0000256" key="4">
    <source>
        <dbReference type="SAM" id="SignalP"/>
    </source>
</evidence>
<dbReference type="RefSeq" id="WP_260747701.1">
    <property type="nucleotide sequence ID" value="NZ_CP092109.1"/>
</dbReference>
<name>A0ABY5ZND2_9BACT</name>
<evidence type="ECO:0000256" key="3">
    <source>
        <dbReference type="ARBA" id="ARBA00022691"/>
    </source>
</evidence>
<proteinExistence type="predicted"/>
<sequence length="296" mass="33247">MHRRHFPSLSILGLLLALAVQCGTPSSSNAEASWDIWPDVLYVPTPPEVVEEMLRLADVGPGDVVYDLGSGDGRIVISAARDRGARGVGVDIDPQLIRLSERNAQREGVADRVRFVEEDLFRIDFSEAGVVTLYLLPDLNLRLRPELFRQLRPGTRVVSHAFHMEDWRPDEEARVGRHDIFFWVIPANVSGRWSWQMPEQFEDEGVELELEQTFQQVSGFLRSANGVHGLSWAALRGDRLMLVFDEGVGADAKPVIFEGRLDGEQIRGSFVREGGEPQPWRAVREAGSLRPLETGW</sequence>
<organism evidence="6 7">
    <name type="scientific">Geoalkalibacter halelectricus</name>
    <dbReference type="NCBI Taxonomy" id="2847045"/>
    <lineage>
        <taxon>Bacteria</taxon>
        <taxon>Pseudomonadati</taxon>
        <taxon>Thermodesulfobacteriota</taxon>
        <taxon>Desulfuromonadia</taxon>
        <taxon>Desulfuromonadales</taxon>
        <taxon>Geoalkalibacteraceae</taxon>
        <taxon>Geoalkalibacter</taxon>
    </lineage>
</organism>
<evidence type="ECO:0000256" key="2">
    <source>
        <dbReference type="ARBA" id="ARBA00022679"/>
    </source>
</evidence>
<dbReference type="Gene3D" id="3.40.50.150">
    <property type="entry name" value="Vaccinia Virus protein VP39"/>
    <property type="match status" value="1"/>
</dbReference>
<dbReference type="EMBL" id="CP092109">
    <property type="protein sequence ID" value="UWZ79345.1"/>
    <property type="molecule type" value="Genomic_DNA"/>
</dbReference>
<dbReference type="CDD" id="cd02440">
    <property type="entry name" value="AdoMet_MTases"/>
    <property type="match status" value="1"/>
</dbReference>
<feature type="signal peptide" evidence="4">
    <location>
        <begin position="1"/>
        <end position="30"/>
    </location>
</feature>
<keyword evidence="1 6" id="KW-0489">Methyltransferase</keyword>
<dbReference type="Pfam" id="PF13847">
    <property type="entry name" value="Methyltransf_31"/>
    <property type="match status" value="1"/>
</dbReference>
<keyword evidence="3" id="KW-0949">S-adenosyl-L-methionine</keyword>
<evidence type="ECO:0000259" key="5">
    <source>
        <dbReference type="Pfam" id="PF13847"/>
    </source>
</evidence>
<keyword evidence="7" id="KW-1185">Reference proteome</keyword>